<sequence length="251" mass="27857">MRIVFLLCLLIGSVLAAERSLRVIELKSSLAAPVLEVIRPHLPASAGASAVDNKLLLNISEDEWQRIKPIIEKLDQAPESLMVYVRIFRGQAAQQRRLQWRVAADSERGVDADLQGHYSSNQSRDLKQQQVRALAGQPAFIQVGEEIPYLTFHANRYGGVTVGTEFKNTGTGFYVLPRLIGDQVTAVINPEQVLPRGDGRYQTAVLQTDVRGALGQWLLIGGAQSDSDHRGKSYSTARDNWLVELKVEKSR</sequence>
<dbReference type="RefSeq" id="WP_157591461.1">
    <property type="nucleotide sequence ID" value="NZ_CP037953.1"/>
</dbReference>
<comment type="similarity">
    <text evidence="1">Belongs to the bacterial secretin family.</text>
</comment>
<keyword evidence="4" id="KW-1185">Reference proteome</keyword>
<protein>
    <submittedName>
        <fullName evidence="3">Type II secretion system protein D (GspD)</fullName>
    </submittedName>
</protein>
<organism evidence="3 4">
    <name type="scientific">Permianibacter aggregans</name>
    <dbReference type="NCBI Taxonomy" id="1510150"/>
    <lineage>
        <taxon>Bacteria</taxon>
        <taxon>Pseudomonadati</taxon>
        <taxon>Pseudomonadota</taxon>
        <taxon>Gammaproteobacteria</taxon>
        <taxon>Pseudomonadales</taxon>
        <taxon>Pseudomonadaceae</taxon>
        <taxon>Permianibacter</taxon>
    </lineage>
</organism>
<comment type="caution">
    <text evidence="3">The sequence shown here is derived from an EMBL/GenBank/DDBJ whole genome shotgun (WGS) entry which is preliminary data.</text>
</comment>
<evidence type="ECO:0000256" key="1">
    <source>
        <dbReference type="RuleBase" id="RU004003"/>
    </source>
</evidence>
<accession>A0A4R6UYC3</accession>
<feature type="domain" description="Type II/III secretion system secretin-like" evidence="2">
    <location>
        <begin position="120"/>
        <end position="231"/>
    </location>
</feature>
<reference evidence="3 4" key="1">
    <citation type="submission" date="2019-03" db="EMBL/GenBank/DDBJ databases">
        <title>Genomic Encyclopedia of Type Strains, Phase IV (KMG-IV): sequencing the most valuable type-strain genomes for metagenomic binning, comparative biology and taxonomic classification.</title>
        <authorList>
            <person name="Goeker M."/>
        </authorList>
    </citation>
    <scope>NUCLEOTIDE SEQUENCE [LARGE SCALE GENOMIC DNA]</scope>
    <source>
        <strain evidence="3 4">DSM 103792</strain>
    </source>
</reference>
<dbReference type="AlphaFoldDB" id="A0A4R6UYC3"/>
<dbReference type="Pfam" id="PF00263">
    <property type="entry name" value="Secretin"/>
    <property type="match status" value="1"/>
</dbReference>
<dbReference type="GO" id="GO:0009306">
    <property type="term" value="P:protein secretion"/>
    <property type="evidence" value="ECO:0007669"/>
    <property type="project" value="InterPro"/>
</dbReference>
<evidence type="ECO:0000313" key="4">
    <source>
        <dbReference type="Proteomes" id="UP000295375"/>
    </source>
</evidence>
<name>A0A4R6UYC3_9GAMM</name>
<evidence type="ECO:0000259" key="2">
    <source>
        <dbReference type="Pfam" id="PF00263"/>
    </source>
</evidence>
<dbReference type="InterPro" id="IPR004846">
    <property type="entry name" value="T2SS/T3SS_dom"/>
</dbReference>
<dbReference type="Proteomes" id="UP000295375">
    <property type="component" value="Unassembled WGS sequence"/>
</dbReference>
<proteinExistence type="inferred from homology"/>
<gene>
    <name evidence="3" type="ORF">EV696_101280</name>
</gene>
<evidence type="ECO:0000313" key="3">
    <source>
        <dbReference type="EMBL" id="TDQ51306.1"/>
    </source>
</evidence>
<dbReference type="EMBL" id="SNYM01000001">
    <property type="protein sequence ID" value="TDQ51306.1"/>
    <property type="molecule type" value="Genomic_DNA"/>
</dbReference>